<evidence type="ECO:0000313" key="2">
    <source>
        <dbReference type="EMBL" id="GAG82788.1"/>
    </source>
</evidence>
<feature type="domain" description="Sulfotransferase" evidence="1">
    <location>
        <begin position="2"/>
        <end position="117"/>
    </location>
</feature>
<organism evidence="2">
    <name type="scientific">marine sediment metagenome</name>
    <dbReference type="NCBI Taxonomy" id="412755"/>
    <lineage>
        <taxon>unclassified sequences</taxon>
        <taxon>metagenomes</taxon>
        <taxon>ecological metagenomes</taxon>
    </lineage>
</organism>
<dbReference type="AlphaFoldDB" id="X1BF91"/>
<comment type="caution">
    <text evidence="2">The sequence shown here is derived from an EMBL/GenBank/DDBJ whole genome shotgun (WGS) entry which is preliminary data.</text>
</comment>
<dbReference type="Gene3D" id="3.40.50.300">
    <property type="entry name" value="P-loop containing nucleotide triphosphate hydrolases"/>
    <property type="match status" value="1"/>
</dbReference>
<accession>X1BF91</accession>
<dbReference type="InterPro" id="IPR027417">
    <property type="entry name" value="P-loop_NTPase"/>
</dbReference>
<dbReference type="GO" id="GO:0008146">
    <property type="term" value="F:sulfotransferase activity"/>
    <property type="evidence" value="ECO:0007669"/>
    <property type="project" value="InterPro"/>
</dbReference>
<name>X1BF91_9ZZZZ</name>
<evidence type="ECO:0000259" key="1">
    <source>
        <dbReference type="Pfam" id="PF00685"/>
    </source>
</evidence>
<dbReference type="InterPro" id="IPR000863">
    <property type="entry name" value="Sulfotransferase_dom"/>
</dbReference>
<dbReference type="Pfam" id="PF00685">
    <property type="entry name" value="Sulfotransfer_1"/>
    <property type="match status" value="1"/>
</dbReference>
<sequence length="151" mass="17989">MKIFIATTPRSGTLFLTEIFKLLTDIPSYHESIPYCIGQTSYEVNNDCVSRDTQYILDEKVRRIKRDSSPPGDYFEANNMFIKSMVWTVLDNFDDVHCIYLHRNPMDVFFSLAARNWKRGWDWVLQPGWKLNRLKTVKPTTYHEAVMFMWY</sequence>
<dbReference type="EMBL" id="BART01009928">
    <property type="protein sequence ID" value="GAG82788.1"/>
    <property type="molecule type" value="Genomic_DNA"/>
</dbReference>
<feature type="non-terminal residue" evidence="2">
    <location>
        <position position="151"/>
    </location>
</feature>
<reference evidence="2" key="1">
    <citation type="journal article" date="2014" name="Front. Microbiol.">
        <title>High frequency of phylogenetically diverse reductive dehalogenase-homologous genes in deep subseafloor sedimentary metagenomes.</title>
        <authorList>
            <person name="Kawai M."/>
            <person name="Futagami T."/>
            <person name="Toyoda A."/>
            <person name="Takaki Y."/>
            <person name="Nishi S."/>
            <person name="Hori S."/>
            <person name="Arai W."/>
            <person name="Tsubouchi T."/>
            <person name="Morono Y."/>
            <person name="Uchiyama I."/>
            <person name="Ito T."/>
            <person name="Fujiyama A."/>
            <person name="Inagaki F."/>
            <person name="Takami H."/>
        </authorList>
    </citation>
    <scope>NUCLEOTIDE SEQUENCE</scope>
    <source>
        <strain evidence="2">Expedition CK06-06</strain>
    </source>
</reference>
<protein>
    <recommendedName>
        <fullName evidence="1">Sulfotransferase domain-containing protein</fullName>
    </recommendedName>
</protein>
<dbReference type="SUPFAM" id="SSF52540">
    <property type="entry name" value="P-loop containing nucleoside triphosphate hydrolases"/>
    <property type="match status" value="1"/>
</dbReference>
<gene>
    <name evidence="2" type="ORF">S01H4_21818</name>
</gene>
<proteinExistence type="predicted"/>